<dbReference type="GO" id="GO:0019556">
    <property type="term" value="P:L-histidine catabolic process to glutamate and formamide"/>
    <property type="evidence" value="ECO:0007669"/>
    <property type="project" value="UniProtKB-UniPathway"/>
</dbReference>
<dbReference type="OrthoDB" id="9806955at2"/>
<comment type="pathway">
    <text evidence="1 8">Amino-acid degradation; L-histidine degradation into L-glutamate; N-formimidoyl-L-glutamate from L-histidine: step 1/3.</text>
</comment>
<comment type="similarity">
    <text evidence="7">Belongs to the PAL/histidase family.</text>
</comment>
<evidence type="ECO:0000256" key="2">
    <source>
        <dbReference type="ARBA" id="ARBA00012994"/>
    </source>
</evidence>
<comment type="catalytic activity">
    <reaction evidence="5 8">
        <text>L-histidine = trans-urocanate + NH4(+)</text>
        <dbReference type="Rhea" id="RHEA:21232"/>
        <dbReference type="ChEBI" id="CHEBI:17771"/>
        <dbReference type="ChEBI" id="CHEBI:28938"/>
        <dbReference type="ChEBI" id="CHEBI:57595"/>
        <dbReference type="EC" id="4.3.1.3"/>
    </reaction>
</comment>
<evidence type="ECO:0000256" key="5">
    <source>
        <dbReference type="ARBA" id="ARBA00049269"/>
    </source>
</evidence>
<evidence type="ECO:0000256" key="3">
    <source>
        <dbReference type="ARBA" id="ARBA00022808"/>
    </source>
</evidence>
<dbReference type="NCBIfam" id="TIGR01225">
    <property type="entry name" value="hutH"/>
    <property type="match status" value="1"/>
</dbReference>
<evidence type="ECO:0000313" key="11">
    <source>
        <dbReference type="Proteomes" id="UP000291981"/>
    </source>
</evidence>
<reference evidence="10 11" key="1">
    <citation type="submission" date="2019-02" db="EMBL/GenBank/DDBJ databases">
        <title>Draft genome sequence of Muricauda sp. 176CP4-71.</title>
        <authorList>
            <person name="Park J.-S."/>
        </authorList>
    </citation>
    <scope>NUCLEOTIDE SEQUENCE [LARGE SCALE GENOMIC DNA]</scope>
    <source>
        <strain evidence="10 11">176CP4-71</strain>
    </source>
</reference>
<dbReference type="Proteomes" id="UP000291981">
    <property type="component" value="Unassembled WGS sequence"/>
</dbReference>
<dbReference type="GO" id="GO:0019557">
    <property type="term" value="P:L-histidine catabolic process to glutamate and formate"/>
    <property type="evidence" value="ECO:0007669"/>
    <property type="project" value="UniProtKB-UniPathway"/>
</dbReference>
<dbReference type="Gene3D" id="1.20.200.10">
    <property type="entry name" value="Fumarase/aspartase (Central domain)"/>
    <property type="match status" value="1"/>
</dbReference>
<dbReference type="NCBIfam" id="NF006871">
    <property type="entry name" value="PRK09367.1"/>
    <property type="match status" value="1"/>
</dbReference>
<dbReference type="GO" id="GO:0005737">
    <property type="term" value="C:cytoplasm"/>
    <property type="evidence" value="ECO:0007669"/>
    <property type="project" value="UniProtKB-SubCell"/>
</dbReference>
<dbReference type="Gene3D" id="1.10.275.10">
    <property type="entry name" value="Fumarase/aspartase (N-terminal domain)"/>
    <property type="match status" value="1"/>
</dbReference>
<comment type="subcellular location">
    <subcellularLocation>
        <location evidence="9">Cytoplasm</location>
    </subcellularLocation>
</comment>
<dbReference type="FunFam" id="1.10.275.10:FF:000005">
    <property type="entry name" value="Histidine ammonia-lyase"/>
    <property type="match status" value="1"/>
</dbReference>
<comment type="caution">
    <text evidence="10">The sequence shown here is derived from an EMBL/GenBank/DDBJ whole genome shotgun (WGS) entry which is preliminary data.</text>
</comment>
<dbReference type="GO" id="GO:0004397">
    <property type="term" value="F:histidine ammonia-lyase activity"/>
    <property type="evidence" value="ECO:0007669"/>
    <property type="project" value="UniProtKB-UniRule"/>
</dbReference>
<dbReference type="PROSITE" id="PS00488">
    <property type="entry name" value="PAL_HISTIDASE"/>
    <property type="match status" value="1"/>
</dbReference>
<evidence type="ECO:0000256" key="6">
    <source>
        <dbReference type="NCBIfam" id="TIGR01225"/>
    </source>
</evidence>
<dbReference type="EMBL" id="SGIU01000002">
    <property type="protein sequence ID" value="TAI47179.1"/>
    <property type="molecule type" value="Genomic_DNA"/>
</dbReference>
<evidence type="ECO:0000256" key="7">
    <source>
        <dbReference type="RuleBase" id="RU003954"/>
    </source>
</evidence>
<keyword evidence="3 8" id="KW-0369">Histidine metabolism</keyword>
<dbReference type="InterPro" id="IPR024083">
    <property type="entry name" value="Fumarase/histidase_N"/>
</dbReference>
<evidence type="ECO:0000256" key="4">
    <source>
        <dbReference type="ARBA" id="ARBA00023239"/>
    </source>
</evidence>
<dbReference type="RefSeq" id="WP_130613758.1">
    <property type="nucleotide sequence ID" value="NZ_SGIU01000002.1"/>
</dbReference>
<dbReference type="UniPathway" id="UPA00379">
    <property type="reaction ID" value="UER00549"/>
</dbReference>
<dbReference type="InterPro" id="IPR001106">
    <property type="entry name" value="Aromatic_Lyase"/>
</dbReference>
<dbReference type="EC" id="4.3.1.3" evidence="2 6"/>
<evidence type="ECO:0000313" key="10">
    <source>
        <dbReference type="EMBL" id="TAI47179.1"/>
    </source>
</evidence>
<proteinExistence type="inferred from homology"/>
<sequence length="526" mass="57994">MQPKPETFSYGEGYLTAGLALSISRGFTKGFLSKETIERVKKSSLVVKNIVEKEKPVYGINTGFGPLCTTSISKEETKILQTNILQSHSVGVGDPISNTLAKLMLILKVHALAKGFSGIRIETLERIIWHIENNAIPVVPRQGSVGASGDLAPLSHLFLPLIGLGKVDYEGETISTKQLFSKTGMDTLELGPKEGLALINGTQFIAAHSVVILEKLQHCLKHADIIGAMMLEGLQGSLKPFFEELHQLRPFKGNQHVAKRIRTLLKGSEILEDHIDCERVQDPYSLRCIPQVHGASRNAWLHLKELLEVELNSVTDNPVIIDEELTISGGNFHGQPLAMALDYAALAASELGNISDRRIYLALEGNSTGVPKLLMEDTGINSGYMILQYTSAALVSENKSFCFPASADSIPTSLGQEDHVSMGSISGRKALHIIENVEKILAIELLTAAQAFEYRKPLKSGVVLDEIHKFIRTKVAFAEKDRVFAEDIEKGVEILQNAEILKLVERIMKAHNLDWETPHFEEFETY</sequence>
<protein>
    <recommendedName>
        <fullName evidence="2 6">Histidine ammonia-lyase</fullName>
        <ecNumber evidence="2 6">4.3.1.3</ecNumber>
    </recommendedName>
</protein>
<keyword evidence="11" id="KW-1185">Reference proteome</keyword>
<name>A0A4Q8QFR7_9FLAO</name>
<dbReference type="InterPro" id="IPR005921">
    <property type="entry name" value="HutH"/>
</dbReference>
<keyword evidence="4 7" id="KW-0456">Lyase</keyword>
<dbReference type="CDD" id="cd00332">
    <property type="entry name" value="PAL-HAL"/>
    <property type="match status" value="1"/>
</dbReference>
<evidence type="ECO:0000256" key="1">
    <source>
        <dbReference type="ARBA" id="ARBA00005113"/>
    </source>
</evidence>
<dbReference type="AlphaFoldDB" id="A0A4Q8QFR7"/>
<dbReference type="FunFam" id="1.20.200.10:FF:000003">
    <property type="entry name" value="Histidine ammonia-lyase"/>
    <property type="match status" value="1"/>
</dbReference>
<dbReference type="SUPFAM" id="SSF48557">
    <property type="entry name" value="L-aspartase-like"/>
    <property type="match status" value="1"/>
</dbReference>
<dbReference type="PANTHER" id="PTHR10362">
    <property type="entry name" value="HISTIDINE AMMONIA-LYASE"/>
    <property type="match status" value="1"/>
</dbReference>
<gene>
    <name evidence="10" type="primary">hutH</name>
    <name evidence="10" type="ORF">EW142_10860</name>
</gene>
<evidence type="ECO:0000256" key="8">
    <source>
        <dbReference type="RuleBase" id="RU004479"/>
    </source>
</evidence>
<dbReference type="InterPro" id="IPR022313">
    <property type="entry name" value="Phe/His_NH3-lyase_AS"/>
</dbReference>
<organism evidence="10 11">
    <name type="scientific">Flagellimonas allohymeniacidonis</name>
    <dbReference type="NCBI Taxonomy" id="2517819"/>
    <lineage>
        <taxon>Bacteria</taxon>
        <taxon>Pseudomonadati</taxon>
        <taxon>Bacteroidota</taxon>
        <taxon>Flavobacteriia</taxon>
        <taxon>Flavobacteriales</taxon>
        <taxon>Flavobacteriaceae</taxon>
        <taxon>Flagellimonas</taxon>
    </lineage>
</organism>
<dbReference type="Pfam" id="PF00221">
    <property type="entry name" value="Lyase_aromatic"/>
    <property type="match status" value="1"/>
</dbReference>
<evidence type="ECO:0000256" key="9">
    <source>
        <dbReference type="RuleBase" id="RU004480"/>
    </source>
</evidence>
<dbReference type="InterPro" id="IPR008948">
    <property type="entry name" value="L-Aspartase-like"/>
</dbReference>
<accession>A0A4Q8QFR7</accession>